<evidence type="ECO:0000313" key="1">
    <source>
        <dbReference type="EMBL" id="GGC55526.1"/>
    </source>
</evidence>
<protein>
    <recommendedName>
        <fullName evidence="3">Methyltransferase</fullName>
    </recommendedName>
</protein>
<proteinExistence type="predicted"/>
<evidence type="ECO:0008006" key="3">
    <source>
        <dbReference type="Google" id="ProtNLM"/>
    </source>
</evidence>
<dbReference type="Proteomes" id="UP000641514">
    <property type="component" value="Unassembled WGS sequence"/>
</dbReference>
<dbReference type="AlphaFoldDB" id="A0A916X9R9"/>
<reference evidence="1" key="2">
    <citation type="submission" date="2020-09" db="EMBL/GenBank/DDBJ databases">
        <authorList>
            <person name="Sun Q."/>
            <person name="Zhou Y."/>
        </authorList>
    </citation>
    <scope>NUCLEOTIDE SEQUENCE</scope>
    <source>
        <strain evidence="1">CGMCC 1.15478</strain>
    </source>
</reference>
<dbReference type="EMBL" id="BMJH01000001">
    <property type="protein sequence ID" value="GGC55526.1"/>
    <property type="molecule type" value="Genomic_DNA"/>
</dbReference>
<sequence length="109" mass="12485">MLLLSLHPCFYSGRADNNTSARTHFTVTDYFDGRTVQQHLRVAEHTSPMPTVQRFYSLEQYVGMLTGAGFVITGLFEPHPTTNQMSESSWWRENFIAPLFLLIECTRPA</sequence>
<keyword evidence="2" id="KW-1185">Reference proteome</keyword>
<accession>A0A916X9R9</accession>
<comment type="caution">
    <text evidence="1">The sequence shown here is derived from an EMBL/GenBank/DDBJ whole genome shotgun (WGS) entry which is preliminary data.</text>
</comment>
<name>A0A916X9R9_9ACTN</name>
<evidence type="ECO:0000313" key="2">
    <source>
        <dbReference type="Proteomes" id="UP000641514"/>
    </source>
</evidence>
<gene>
    <name evidence="1" type="ORF">GCM10011410_04870</name>
</gene>
<dbReference type="InterPro" id="IPR029063">
    <property type="entry name" value="SAM-dependent_MTases_sf"/>
</dbReference>
<organism evidence="1 2">
    <name type="scientific">Hoyosella rhizosphaerae</name>
    <dbReference type="NCBI Taxonomy" id="1755582"/>
    <lineage>
        <taxon>Bacteria</taxon>
        <taxon>Bacillati</taxon>
        <taxon>Actinomycetota</taxon>
        <taxon>Actinomycetes</taxon>
        <taxon>Mycobacteriales</taxon>
        <taxon>Hoyosellaceae</taxon>
        <taxon>Hoyosella</taxon>
    </lineage>
</organism>
<dbReference type="Gene3D" id="3.40.50.150">
    <property type="entry name" value="Vaccinia Virus protein VP39"/>
    <property type="match status" value="1"/>
</dbReference>
<reference evidence="1" key="1">
    <citation type="journal article" date="2014" name="Int. J. Syst. Evol. Microbiol.">
        <title>Complete genome sequence of Corynebacterium casei LMG S-19264T (=DSM 44701T), isolated from a smear-ripened cheese.</title>
        <authorList>
            <consortium name="US DOE Joint Genome Institute (JGI-PGF)"/>
            <person name="Walter F."/>
            <person name="Albersmeier A."/>
            <person name="Kalinowski J."/>
            <person name="Ruckert C."/>
        </authorList>
    </citation>
    <scope>NUCLEOTIDE SEQUENCE</scope>
    <source>
        <strain evidence="1">CGMCC 1.15478</strain>
    </source>
</reference>